<feature type="transmembrane region" description="Helical" evidence="1">
    <location>
        <begin position="200"/>
        <end position="220"/>
    </location>
</feature>
<keyword evidence="2" id="KW-0732">Signal</keyword>
<comment type="caution">
    <text evidence="4">The sequence shown here is derived from an EMBL/GenBank/DDBJ whole genome shotgun (WGS) entry which is preliminary data.</text>
</comment>
<evidence type="ECO:0000313" key="4">
    <source>
        <dbReference type="EMBL" id="GAA4249915.1"/>
    </source>
</evidence>
<dbReference type="Gene3D" id="2.60.40.2230">
    <property type="entry name" value="Uncharacterised protein YcnI-like PF07987, DUF1775"/>
    <property type="match status" value="1"/>
</dbReference>
<evidence type="ECO:0000256" key="2">
    <source>
        <dbReference type="SAM" id="SignalP"/>
    </source>
</evidence>
<sequence length="224" mass="22087">MLIRRTAGSVLAVAAVTIAVVLSTALPAAAHVEVKADKAQAGATNVTITFSAENESSKASITSVEVALPAGIAPADVTYVSGPTGWALTPTASGYKVAGPGLAAKQNAEYAVKVAKLPDAKTVSFKTLVNYSDGRVDRWIELPDAGAGSDNPAPTLALAPAAAPASSAAPSTAAASSAAPVETTATAIAADGDGGSSAPLFIGLAVVVVAILAGVVIWRVRRTS</sequence>
<dbReference type="Proteomes" id="UP001500620">
    <property type="component" value="Unassembled WGS sequence"/>
</dbReference>
<keyword evidence="1" id="KW-0812">Transmembrane</keyword>
<feature type="chain" id="PRO_5046729934" description="YncI copper-binding domain-containing protein" evidence="2">
    <location>
        <begin position="31"/>
        <end position="224"/>
    </location>
</feature>
<keyword evidence="1" id="KW-1133">Transmembrane helix</keyword>
<keyword evidence="5" id="KW-1185">Reference proteome</keyword>
<keyword evidence="1" id="KW-0472">Membrane</keyword>
<accession>A0ABP8D8D2</accession>
<dbReference type="Pfam" id="PF07987">
    <property type="entry name" value="DUF1775"/>
    <property type="match status" value="1"/>
</dbReference>
<dbReference type="InterPro" id="IPR012533">
    <property type="entry name" value="YcnI-copper_dom"/>
</dbReference>
<organism evidence="4 5">
    <name type="scientific">Dactylosporangium darangshiense</name>
    <dbReference type="NCBI Taxonomy" id="579108"/>
    <lineage>
        <taxon>Bacteria</taxon>
        <taxon>Bacillati</taxon>
        <taxon>Actinomycetota</taxon>
        <taxon>Actinomycetes</taxon>
        <taxon>Micromonosporales</taxon>
        <taxon>Micromonosporaceae</taxon>
        <taxon>Dactylosporangium</taxon>
    </lineage>
</organism>
<gene>
    <name evidence="4" type="ORF">GCM10022255_036010</name>
</gene>
<dbReference type="InterPro" id="IPR038507">
    <property type="entry name" value="YcnI-like_sf"/>
</dbReference>
<dbReference type="RefSeq" id="WP_345128083.1">
    <property type="nucleotide sequence ID" value="NZ_BAABAT010000008.1"/>
</dbReference>
<protein>
    <recommendedName>
        <fullName evidence="3">YncI copper-binding domain-containing protein</fullName>
    </recommendedName>
</protein>
<feature type="signal peptide" evidence="2">
    <location>
        <begin position="1"/>
        <end position="30"/>
    </location>
</feature>
<dbReference type="EMBL" id="BAABAT010000008">
    <property type="protein sequence ID" value="GAA4249915.1"/>
    <property type="molecule type" value="Genomic_DNA"/>
</dbReference>
<evidence type="ECO:0000259" key="3">
    <source>
        <dbReference type="Pfam" id="PF07987"/>
    </source>
</evidence>
<name>A0ABP8D8D2_9ACTN</name>
<feature type="domain" description="YncI copper-binding" evidence="3">
    <location>
        <begin position="99"/>
        <end position="158"/>
    </location>
</feature>
<reference evidence="5" key="1">
    <citation type="journal article" date="2019" name="Int. J. Syst. Evol. Microbiol.">
        <title>The Global Catalogue of Microorganisms (GCM) 10K type strain sequencing project: providing services to taxonomists for standard genome sequencing and annotation.</title>
        <authorList>
            <consortium name="The Broad Institute Genomics Platform"/>
            <consortium name="The Broad Institute Genome Sequencing Center for Infectious Disease"/>
            <person name="Wu L."/>
            <person name="Ma J."/>
        </authorList>
    </citation>
    <scope>NUCLEOTIDE SEQUENCE [LARGE SCALE GENOMIC DNA]</scope>
    <source>
        <strain evidence="5">JCM 17441</strain>
    </source>
</reference>
<evidence type="ECO:0000313" key="5">
    <source>
        <dbReference type="Proteomes" id="UP001500620"/>
    </source>
</evidence>
<proteinExistence type="predicted"/>
<evidence type="ECO:0000256" key="1">
    <source>
        <dbReference type="SAM" id="Phobius"/>
    </source>
</evidence>